<dbReference type="AlphaFoldDB" id="A0A6N7V139"/>
<dbReference type="RefSeq" id="WP_154477872.1">
    <property type="nucleotide sequence ID" value="NZ_VULY01000018.1"/>
</dbReference>
<evidence type="ECO:0000256" key="6">
    <source>
        <dbReference type="SAM" id="Phobius"/>
    </source>
</evidence>
<dbReference type="PANTHER" id="PTHR33885:SF3">
    <property type="entry name" value="PHAGE SHOCK PROTEIN C"/>
    <property type="match status" value="1"/>
</dbReference>
<dbReference type="EMBL" id="VULY01000018">
    <property type="protein sequence ID" value="MSR94305.1"/>
    <property type="molecule type" value="Genomic_DNA"/>
</dbReference>
<comment type="caution">
    <text evidence="8">The sequence shown here is derived from an EMBL/GenBank/DDBJ whole genome shotgun (WGS) entry which is preliminary data.</text>
</comment>
<protein>
    <submittedName>
        <fullName evidence="8">PspC domain-containing protein</fullName>
    </submittedName>
</protein>
<evidence type="ECO:0000313" key="9">
    <source>
        <dbReference type="Proteomes" id="UP000434409"/>
    </source>
</evidence>
<evidence type="ECO:0000256" key="2">
    <source>
        <dbReference type="ARBA" id="ARBA00022475"/>
    </source>
</evidence>
<name>A0A6N7V139_9FIRM</name>
<keyword evidence="2" id="KW-1003">Cell membrane</keyword>
<accession>A0A6N7V139</accession>
<proteinExistence type="predicted"/>
<feature type="transmembrane region" description="Helical" evidence="6">
    <location>
        <begin position="35"/>
        <end position="58"/>
    </location>
</feature>
<evidence type="ECO:0000256" key="5">
    <source>
        <dbReference type="ARBA" id="ARBA00023136"/>
    </source>
</evidence>
<gene>
    <name evidence="8" type="ORF">FYJ34_08555</name>
</gene>
<evidence type="ECO:0000256" key="4">
    <source>
        <dbReference type="ARBA" id="ARBA00022989"/>
    </source>
</evidence>
<feature type="domain" description="Phage shock protein PspC N-terminal" evidence="7">
    <location>
        <begin position="4"/>
        <end position="60"/>
    </location>
</feature>
<organism evidence="8 9">
    <name type="scientific">Suipraeoptans intestinalis</name>
    <dbReference type="NCBI Taxonomy" id="2606628"/>
    <lineage>
        <taxon>Bacteria</taxon>
        <taxon>Bacillati</taxon>
        <taxon>Bacillota</taxon>
        <taxon>Clostridia</taxon>
        <taxon>Lachnospirales</taxon>
        <taxon>Lachnospiraceae</taxon>
        <taxon>Suipraeoptans</taxon>
    </lineage>
</organism>
<evidence type="ECO:0000259" key="7">
    <source>
        <dbReference type="Pfam" id="PF04024"/>
    </source>
</evidence>
<dbReference type="GO" id="GO:0005886">
    <property type="term" value="C:plasma membrane"/>
    <property type="evidence" value="ECO:0007669"/>
    <property type="project" value="UniProtKB-SubCell"/>
</dbReference>
<dbReference type="Proteomes" id="UP000434409">
    <property type="component" value="Unassembled WGS sequence"/>
</dbReference>
<comment type="subcellular location">
    <subcellularLocation>
        <location evidence="1">Cell membrane</location>
        <topology evidence="1">Single-pass membrane protein</topology>
    </subcellularLocation>
</comment>
<keyword evidence="4 6" id="KW-1133">Transmembrane helix</keyword>
<evidence type="ECO:0000313" key="8">
    <source>
        <dbReference type="EMBL" id="MSR94305.1"/>
    </source>
</evidence>
<sequence>MMEKRLYRSKSNKMICGVCGGIAEYFNVDPTLVRLGVVLLGFGGGIGLFTYLIAAVIMPENPGNQNNY</sequence>
<evidence type="ECO:0000256" key="1">
    <source>
        <dbReference type="ARBA" id="ARBA00004162"/>
    </source>
</evidence>
<keyword evidence="5 6" id="KW-0472">Membrane</keyword>
<dbReference type="InterPro" id="IPR052027">
    <property type="entry name" value="PspC"/>
</dbReference>
<keyword evidence="9" id="KW-1185">Reference proteome</keyword>
<dbReference type="Pfam" id="PF04024">
    <property type="entry name" value="PspC"/>
    <property type="match status" value="1"/>
</dbReference>
<reference evidence="8 9" key="1">
    <citation type="submission" date="2019-08" db="EMBL/GenBank/DDBJ databases">
        <title>In-depth cultivation of the pig gut microbiome towards novel bacterial diversity and tailored functional studies.</title>
        <authorList>
            <person name="Wylensek D."/>
            <person name="Hitch T.C.A."/>
            <person name="Clavel T."/>
        </authorList>
    </citation>
    <scope>NUCLEOTIDE SEQUENCE [LARGE SCALE GENOMIC DNA]</scope>
    <source>
        <strain evidence="8 9">68-1-5</strain>
    </source>
</reference>
<keyword evidence="3 6" id="KW-0812">Transmembrane</keyword>
<dbReference type="InterPro" id="IPR007168">
    <property type="entry name" value="Phageshock_PspC_N"/>
</dbReference>
<evidence type="ECO:0000256" key="3">
    <source>
        <dbReference type="ARBA" id="ARBA00022692"/>
    </source>
</evidence>
<dbReference type="PANTHER" id="PTHR33885">
    <property type="entry name" value="PHAGE SHOCK PROTEIN C"/>
    <property type="match status" value="1"/>
</dbReference>